<comment type="function">
    <text evidence="13">Component of the intraflagellar transport (IFT) complex B: together with IFT74, forms a tubulin-binding module that specifically mediates transport of tubulin within the cilium. Binds tubulin via its CH (calponin-homology)-like region. Required for ciliogenesis. Required for proper regulation of SHH signaling. Plays an important role during spermatogenesis by modulating the assembly and elongation of the sperm flagella.</text>
</comment>
<evidence type="ECO:0000256" key="15">
    <source>
        <dbReference type="ARBA" id="ARBA00079903"/>
    </source>
</evidence>
<evidence type="ECO:0000259" key="18">
    <source>
        <dbReference type="Pfam" id="PF18383"/>
    </source>
</evidence>
<feature type="compositionally biased region" description="Basic and acidic residues" evidence="17">
    <location>
        <begin position="682"/>
        <end position="699"/>
    </location>
</feature>
<keyword evidence="20" id="KW-1185">Reference proteome</keyword>
<evidence type="ECO:0000256" key="6">
    <source>
        <dbReference type="ARBA" id="ARBA00022871"/>
    </source>
</evidence>
<dbReference type="InterPro" id="IPR029600">
    <property type="entry name" value="IFT81"/>
</dbReference>
<dbReference type="EMBL" id="VXIV02002035">
    <property type="protein sequence ID" value="KAF6027721.1"/>
    <property type="molecule type" value="Genomic_DNA"/>
</dbReference>
<accession>A0A7J7JPW7</accession>
<evidence type="ECO:0000256" key="1">
    <source>
        <dbReference type="ARBA" id="ARBA00004120"/>
    </source>
</evidence>
<evidence type="ECO:0000256" key="10">
    <source>
        <dbReference type="ARBA" id="ARBA00023212"/>
    </source>
</evidence>
<feature type="domain" description="IFT81 calponin homology" evidence="18">
    <location>
        <begin position="27"/>
        <end position="148"/>
    </location>
</feature>
<dbReference type="GO" id="GO:0036064">
    <property type="term" value="C:ciliary basal body"/>
    <property type="evidence" value="ECO:0007669"/>
    <property type="project" value="TreeGrafter"/>
</dbReference>
<protein>
    <recommendedName>
        <fullName evidence="14">Intraflagellar transport protein 81 homolog</fullName>
    </recommendedName>
    <alternativeName>
        <fullName evidence="15">Carnitine deficiency-associated protein expressed in ventricle 1</fullName>
    </alternativeName>
</protein>
<evidence type="ECO:0000256" key="2">
    <source>
        <dbReference type="ARBA" id="ARBA00022490"/>
    </source>
</evidence>
<keyword evidence="4" id="KW-0221">Differentiation</keyword>
<keyword evidence="3" id="KW-0597">Phosphoprotein</keyword>
<dbReference type="Pfam" id="PF18383">
    <property type="entry name" value="IFT81_CH"/>
    <property type="match status" value="1"/>
</dbReference>
<keyword evidence="6" id="KW-0744">Spermatogenesis</keyword>
<keyword evidence="8 16" id="KW-0175">Coiled coil</keyword>
<comment type="similarity">
    <text evidence="12">Belongs to the IFT81 family.</text>
</comment>
<dbReference type="Gene3D" id="1.10.418.70">
    <property type="entry name" value="Intraflagellar transport protein 81, N-terminal domain"/>
    <property type="match status" value="1"/>
</dbReference>
<feature type="region of interest" description="Disordered" evidence="17">
    <location>
        <begin position="679"/>
        <end position="699"/>
    </location>
</feature>
<evidence type="ECO:0000256" key="11">
    <source>
        <dbReference type="ARBA" id="ARBA00023273"/>
    </source>
</evidence>
<dbReference type="GO" id="GO:0030154">
    <property type="term" value="P:cell differentiation"/>
    <property type="evidence" value="ECO:0007669"/>
    <property type="project" value="UniProtKB-KW"/>
</dbReference>
<evidence type="ECO:0000313" key="19">
    <source>
        <dbReference type="EMBL" id="KAF6027721.1"/>
    </source>
</evidence>
<comment type="caution">
    <text evidence="19">The sequence shown here is derived from an EMBL/GenBank/DDBJ whole genome shotgun (WGS) entry which is preliminary data.</text>
</comment>
<organism evidence="19 20">
    <name type="scientific">Bugula neritina</name>
    <name type="common">Brown bryozoan</name>
    <name type="synonym">Sertularia neritina</name>
    <dbReference type="NCBI Taxonomy" id="10212"/>
    <lineage>
        <taxon>Eukaryota</taxon>
        <taxon>Metazoa</taxon>
        <taxon>Spiralia</taxon>
        <taxon>Lophotrochozoa</taxon>
        <taxon>Bryozoa</taxon>
        <taxon>Gymnolaemata</taxon>
        <taxon>Cheilostomatida</taxon>
        <taxon>Flustrina</taxon>
        <taxon>Buguloidea</taxon>
        <taxon>Bugulidae</taxon>
        <taxon>Bugula</taxon>
    </lineage>
</organism>
<keyword evidence="7" id="KW-0007">Acetylation</keyword>
<evidence type="ECO:0000256" key="12">
    <source>
        <dbReference type="ARBA" id="ARBA00043983"/>
    </source>
</evidence>
<comment type="subcellular location">
    <subcellularLocation>
        <location evidence="1">Cytoplasm</location>
        <location evidence="1">Cytoskeleton</location>
        <location evidence="1">Cilium basal body</location>
    </subcellularLocation>
</comment>
<dbReference type="GO" id="GO:0007283">
    <property type="term" value="P:spermatogenesis"/>
    <property type="evidence" value="ECO:0007669"/>
    <property type="project" value="UniProtKB-KW"/>
</dbReference>
<sequence length="699" mass="80934">MQNITIDILHAKYDYRLNWKGSITMSEQLKYIVHELNKSPFNKSYNLISFDNLDTIPLIQVLNDICCEIESKPITDIRNEAVDQTAIRLFTFLRVLKFQPLNNDLGGFKQALVTGDKPHIYTAIEWLLQRRADLKTRAYLARFLVKIDIPPEILQDDAVHDLYTQYEACLEDFKETHKVKEQAKSSGFSTVEIKKDIASMEAEKEQIEKRIDKLKRKVDSNPNSSAMIAVARNLRTEKDREAKISQQRTDLKHGIAQGEQRVQRLQEKLRDMRQASVGATPEGLFRKLEEEVKINTYMVNEKIPKELQSRKKYVQDLQKVVSEPAMGQGDLDELNDQISSLNSELNQLYEKKMKNSDPLDDKLTVFRQQAQIVTRKKEAAAEALNDARQELHSLKAELAEKQTKLQENDSQGVLKADDFRAYVNKLRSKSTVYKKKRQVLQDLKAESGVVDRTLAILKGRDAHINRHLEALEAKKGVSGYRDTQEELEKVSTVKSELDDMKGKTLEDMSEMVQKFNKKIAEKKNDLAPIIKELRPLRQRHQEVLSEYDAAKSKYDAAAAGYESNRSKLESEVKGHREEISAGESRLAYLNAMKKILENQNQRISDEMKSYMSTDPQERKKSFRDQYNRKIQEQEMLGKNLRERQKMVRESHAPNMKQMKMWQDVLKLLEAKKRVVTSGEMNSHTEIRGHVHETEERLVL</sequence>
<keyword evidence="11" id="KW-0966">Cell projection</keyword>
<evidence type="ECO:0000256" key="9">
    <source>
        <dbReference type="ARBA" id="ARBA00023069"/>
    </source>
</evidence>
<keyword evidence="2" id="KW-0963">Cytoplasm</keyword>
<dbReference type="InterPro" id="IPR041146">
    <property type="entry name" value="IFT81_CH"/>
</dbReference>
<evidence type="ECO:0000256" key="5">
    <source>
        <dbReference type="ARBA" id="ARBA00022794"/>
    </source>
</evidence>
<evidence type="ECO:0000313" key="20">
    <source>
        <dbReference type="Proteomes" id="UP000593567"/>
    </source>
</evidence>
<dbReference type="InterPro" id="IPR043016">
    <property type="entry name" value="IFT81_N_sf"/>
</dbReference>
<dbReference type="PANTHER" id="PTHR15614">
    <property type="entry name" value="INTRAFLAGELLAR TRANSPORT PROTEIN 81 HOMOLOG"/>
    <property type="match status" value="1"/>
</dbReference>
<evidence type="ECO:0000256" key="3">
    <source>
        <dbReference type="ARBA" id="ARBA00022553"/>
    </source>
</evidence>
<proteinExistence type="inferred from homology"/>
<evidence type="ECO:0000256" key="4">
    <source>
        <dbReference type="ARBA" id="ARBA00022782"/>
    </source>
</evidence>
<dbReference type="OrthoDB" id="276029at2759"/>
<feature type="coiled-coil region" evidence="16">
    <location>
        <begin position="331"/>
        <end position="411"/>
    </location>
</feature>
<evidence type="ECO:0000256" key="17">
    <source>
        <dbReference type="SAM" id="MobiDB-lite"/>
    </source>
</evidence>
<dbReference type="PANTHER" id="PTHR15614:SF2">
    <property type="entry name" value="INTRAFLAGELLAR TRANSPORT PROTEIN 81 HOMOLOG"/>
    <property type="match status" value="1"/>
</dbReference>
<feature type="coiled-coil region" evidence="16">
    <location>
        <begin position="248"/>
        <end position="275"/>
    </location>
</feature>
<evidence type="ECO:0000256" key="7">
    <source>
        <dbReference type="ARBA" id="ARBA00022990"/>
    </source>
</evidence>
<evidence type="ECO:0000256" key="8">
    <source>
        <dbReference type="ARBA" id="ARBA00023054"/>
    </source>
</evidence>
<dbReference type="GO" id="GO:0060271">
    <property type="term" value="P:cilium assembly"/>
    <property type="evidence" value="ECO:0007669"/>
    <property type="project" value="InterPro"/>
</dbReference>
<keyword evidence="10" id="KW-0206">Cytoskeleton</keyword>
<feature type="coiled-coil region" evidence="16">
    <location>
        <begin position="190"/>
        <end position="217"/>
    </location>
</feature>
<evidence type="ECO:0000256" key="13">
    <source>
        <dbReference type="ARBA" id="ARBA00055755"/>
    </source>
</evidence>
<dbReference type="AlphaFoldDB" id="A0A7J7JPW7"/>
<evidence type="ECO:0000256" key="14">
    <source>
        <dbReference type="ARBA" id="ARBA00073058"/>
    </source>
</evidence>
<feature type="coiled-coil region" evidence="16">
    <location>
        <begin position="558"/>
        <end position="643"/>
    </location>
</feature>
<dbReference type="GO" id="GO:0015631">
    <property type="term" value="F:tubulin binding"/>
    <property type="evidence" value="ECO:0007669"/>
    <property type="project" value="InterPro"/>
</dbReference>
<keyword evidence="9" id="KW-0969">Cilium</keyword>
<dbReference type="GO" id="GO:0042073">
    <property type="term" value="P:intraciliary transport"/>
    <property type="evidence" value="ECO:0007669"/>
    <property type="project" value="InterPro"/>
</dbReference>
<reference evidence="19" key="1">
    <citation type="submission" date="2020-06" db="EMBL/GenBank/DDBJ databases">
        <title>Draft genome of Bugula neritina, a colonial animal packing powerful symbionts and potential medicines.</title>
        <authorList>
            <person name="Rayko M."/>
        </authorList>
    </citation>
    <scope>NUCLEOTIDE SEQUENCE [LARGE SCALE GENOMIC DNA]</scope>
    <source>
        <strain evidence="19">Kwan_BN1</strain>
    </source>
</reference>
<name>A0A7J7JPW7_BUGNE</name>
<dbReference type="Proteomes" id="UP000593567">
    <property type="component" value="Unassembled WGS sequence"/>
</dbReference>
<keyword evidence="5" id="KW-0970">Cilium biogenesis/degradation</keyword>
<dbReference type="GO" id="GO:0030992">
    <property type="term" value="C:intraciliary transport particle B"/>
    <property type="evidence" value="ECO:0007669"/>
    <property type="project" value="InterPro"/>
</dbReference>
<dbReference type="FunFam" id="1.10.418.70:FF:000001">
    <property type="entry name" value="Intraflagellar transport protein 81 homolog"/>
    <property type="match status" value="1"/>
</dbReference>
<gene>
    <name evidence="19" type="ORF">EB796_013971</name>
</gene>
<evidence type="ECO:0000256" key="16">
    <source>
        <dbReference type="SAM" id="Coils"/>
    </source>
</evidence>